<dbReference type="EMBL" id="QBIY01011560">
    <property type="protein sequence ID" value="RXN30627.1"/>
    <property type="molecule type" value="Genomic_DNA"/>
</dbReference>
<dbReference type="PANTHER" id="PTHR46838">
    <property type="entry name" value="TUMOR NECROSIS FACTOR RECEPTOR SUPERFAMILY MEMBER 14"/>
    <property type="match status" value="1"/>
</dbReference>
<protein>
    <submittedName>
        <fullName evidence="4">Tumor necrosis factor receptor superfamily member 5-like isoform X1</fullName>
    </submittedName>
</protein>
<dbReference type="PANTHER" id="PTHR46838:SF1">
    <property type="entry name" value="TUMOR NECROSIS FACTOR RECEPTOR SUPERFAMILY MEMBER 14"/>
    <property type="match status" value="1"/>
</dbReference>
<dbReference type="CDD" id="cd00185">
    <property type="entry name" value="TNFRSF"/>
    <property type="match status" value="1"/>
</dbReference>
<keyword evidence="2" id="KW-1133">Transmembrane helix</keyword>
<comment type="caution">
    <text evidence="1">Lacks conserved residue(s) required for the propagation of feature annotation.</text>
</comment>
<dbReference type="GO" id="GO:0009897">
    <property type="term" value="C:external side of plasma membrane"/>
    <property type="evidence" value="ECO:0007669"/>
    <property type="project" value="TreeGrafter"/>
</dbReference>
<dbReference type="PROSITE" id="PS50050">
    <property type="entry name" value="TNFR_NGFR_2"/>
    <property type="match status" value="1"/>
</dbReference>
<keyword evidence="4" id="KW-0675">Receptor</keyword>
<dbReference type="FunFam" id="2.10.50.10:FF:000088">
    <property type="entry name" value="Si:ch211-261n11.7"/>
    <property type="match status" value="1"/>
</dbReference>
<dbReference type="Proteomes" id="UP000290572">
    <property type="component" value="Unassembled WGS sequence"/>
</dbReference>
<evidence type="ECO:0000259" key="3">
    <source>
        <dbReference type="PROSITE" id="PS50050"/>
    </source>
</evidence>
<dbReference type="Gene3D" id="2.10.50.10">
    <property type="entry name" value="Tumor Necrosis Factor Receptor, subunit A, domain 2"/>
    <property type="match status" value="2"/>
</dbReference>
<organism evidence="4 5">
    <name type="scientific">Labeo rohita</name>
    <name type="common">Indian major carp</name>
    <name type="synonym">Cyprinus rohita</name>
    <dbReference type="NCBI Taxonomy" id="84645"/>
    <lineage>
        <taxon>Eukaryota</taxon>
        <taxon>Metazoa</taxon>
        <taxon>Chordata</taxon>
        <taxon>Craniata</taxon>
        <taxon>Vertebrata</taxon>
        <taxon>Euteleostomi</taxon>
        <taxon>Actinopterygii</taxon>
        <taxon>Neopterygii</taxon>
        <taxon>Teleostei</taxon>
        <taxon>Ostariophysi</taxon>
        <taxon>Cypriniformes</taxon>
        <taxon>Cyprinidae</taxon>
        <taxon>Labeoninae</taxon>
        <taxon>Labeonini</taxon>
        <taxon>Labeo</taxon>
    </lineage>
</organism>
<dbReference type="PROSITE" id="PS00652">
    <property type="entry name" value="TNFR_NGFR_1"/>
    <property type="match status" value="1"/>
</dbReference>
<dbReference type="GO" id="GO:0050830">
    <property type="term" value="P:defense response to Gram-positive bacterium"/>
    <property type="evidence" value="ECO:0007669"/>
    <property type="project" value="TreeGrafter"/>
</dbReference>
<evidence type="ECO:0000256" key="1">
    <source>
        <dbReference type="PROSITE-ProRule" id="PRU00206"/>
    </source>
</evidence>
<dbReference type="GO" id="GO:0046642">
    <property type="term" value="P:negative regulation of alpha-beta T cell proliferation"/>
    <property type="evidence" value="ECO:0007669"/>
    <property type="project" value="TreeGrafter"/>
</dbReference>
<dbReference type="AlphaFoldDB" id="A0A498NFQ7"/>
<name>A0A498NFQ7_LABRO</name>
<dbReference type="GO" id="GO:0050829">
    <property type="term" value="P:defense response to Gram-negative bacterium"/>
    <property type="evidence" value="ECO:0007669"/>
    <property type="project" value="TreeGrafter"/>
</dbReference>
<proteinExistence type="predicted"/>
<dbReference type="GO" id="GO:2000406">
    <property type="term" value="P:positive regulation of T cell migration"/>
    <property type="evidence" value="ECO:0007669"/>
    <property type="project" value="TreeGrafter"/>
</dbReference>
<keyword evidence="2" id="KW-0812">Transmembrane</keyword>
<dbReference type="InterPro" id="IPR001368">
    <property type="entry name" value="TNFR/NGFR_Cys_rich_reg"/>
</dbReference>
<evidence type="ECO:0000256" key="2">
    <source>
        <dbReference type="SAM" id="Phobius"/>
    </source>
</evidence>
<keyword evidence="5" id="KW-1185">Reference proteome</keyword>
<feature type="transmembrane region" description="Helical" evidence="2">
    <location>
        <begin position="247"/>
        <end position="271"/>
    </location>
</feature>
<keyword evidence="2" id="KW-0472">Membrane</keyword>
<dbReference type="Pfam" id="PF00020">
    <property type="entry name" value="TNFR_c6"/>
    <property type="match status" value="1"/>
</dbReference>
<reference evidence="4 5" key="1">
    <citation type="submission" date="2018-03" db="EMBL/GenBank/DDBJ databases">
        <title>Draft genome sequence of Rohu Carp (Labeo rohita).</title>
        <authorList>
            <person name="Das P."/>
            <person name="Kushwaha B."/>
            <person name="Joshi C.G."/>
            <person name="Kumar D."/>
            <person name="Nagpure N.S."/>
            <person name="Sahoo L."/>
            <person name="Das S.P."/>
            <person name="Bit A."/>
            <person name="Patnaik S."/>
            <person name="Meher P.K."/>
            <person name="Jayasankar P."/>
            <person name="Koringa P.G."/>
            <person name="Patel N.V."/>
            <person name="Hinsu A.T."/>
            <person name="Kumar R."/>
            <person name="Pandey M."/>
            <person name="Agarwal S."/>
            <person name="Srivastava S."/>
            <person name="Singh M."/>
            <person name="Iquebal M.A."/>
            <person name="Jaiswal S."/>
            <person name="Angadi U.B."/>
            <person name="Kumar N."/>
            <person name="Raza M."/>
            <person name="Shah T.M."/>
            <person name="Rai A."/>
            <person name="Jena J.K."/>
        </authorList>
    </citation>
    <scope>NUCLEOTIDE SEQUENCE [LARGE SCALE GENOMIC DNA]</scope>
    <source>
        <strain evidence="4">DASCIFA01</strain>
        <tissue evidence="4">Testis</tissue>
    </source>
</reference>
<feature type="domain" description="TNFR-Cys" evidence="3">
    <location>
        <begin position="31"/>
        <end position="67"/>
    </location>
</feature>
<evidence type="ECO:0000313" key="4">
    <source>
        <dbReference type="EMBL" id="RXN30627.1"/>
    </source>
</evidence>
<dbReference type="GO" id="GO:0002720">
    <property type="term" value="P:positive regulation of cytokine production involved in immune response"/>
    <property type="evidence" value="ECO:0007669"/>
    <property type="project" value="TreeGrafter"/>
</dbReference>
<dbReference type="SMART" id="SM00208">
    <property type="entry name" value="TNFR"/>
    <property type="match status" value="4"/>
</dbReference>
<feature type="transmembrane region" description="Helical" evidence="2">
    <location>
        <begin position="155"/>
        <end position="177"/>
    </location>
</feature>
<feature type="repeat" description="TNFR-Cys" evidence="1">
    <location>
        <begin position="31"/>
        <end position="67"/>
    </location>
</feature>
<dbReference type="STRING" id="84645.A0A498NFQ7"/>
<gene>
    <name evidence="4" type="ORF">ROHU_017619</name>
</gene>
<dbReference type="SUPFAM" id="SSF57586">
    <property type="entry name" value="TNF receptor-like"/>
    <property type="match status" value="1"/>
</dbReference>
<comment type="caution">
    <text evidence="4">The sequence shown here is derived from an EMBL/GenBank/DDBJ whole genome shotgun (WGS) entry which is preliminary data.</text>
</comment>
<sequence length="396" mass="43697">MLPNVCTWKQEMVYVKKTLQKNFSPNELKRACARAEYEINGECCPMCAPGLHLRKKKTCTRLADTICEPLEGFYCIDREKDSCRFAVKHSECHPGQYVKQTGTAFSDTVCGNCTVGTYSNGSFTACLPYSNCEIKGLTEIKPGTMSSDVECGKSVPIGMIVGVIVGLAVALATAVGIKIYCKFKHKKQDSDRSINYSVPIPVSDDQCEPYKYKRLIVTVNRCEAMGLTEIKAGTTSSDAECQEATSIGLIVGVTITGLVAVIMALIALIMYRKHKAQHSDKSVSYTPQQATEDDESVSLTHHNKQLRMMNRCSARNKIETEHGSSVKDVTCSPKGRERYGFIFAVVLAAAFYIILCCAPLSTIVQLGMKQRQTMAVLLKMSHAHRKDGKDMVSYLQ</sequence>
<feature type="transmembrane region" description="Helical" evidence="2">
    <location>
        <begin position="339"/>
        <end position="364"/>
    </location>
</feature>
<accession>A0A498NFQ7</accession>
<evidence type="ECO:0000313" key="5">
    <source>
        <dbReference type="Proteomes" id="UP000290572"/>
    </source>
</evidence>